<dbReference type="AlphaFoldDB" id="A0A8S1SZT4"/>
<evidence type="ECO:0000313" key="1">
    <source>
        <dbReference type="EMBL" id="CAD8144918.1"/>
    </source>
</evidence>
<evidence type="ECO:0000313" key="2">
    <source>
        <dbReference type="Proteomes" id="UP000689195"/>
    </source>
</evidence>
<reference evidence="1" key="1">
    <citation type="submission" date="2021-01" db="EMBL/GenBank/DDBJ databases">
        <authorList>
            <consortium name="Genoscope - CEA"/>
            <person name="William W."/>
        </authorList>
    </citation>
    <scope>NUCLEOTIDE SEQUENCE</scope>
</reference>
<gene>
    <name evidence="1" type="ORF">PPENT_87.1.T0130466</name>
</gene>
<proteinExistence type="predicted"/>
<accession>A0A8S1SZT4</accession>
<organism evidence="1 2">
    <name type="scientific">Paramecium pentaurelia</name>
    <dbReference type="NCBI Taxonomy" id="43138"/>
    <lineage>
        <taxon>Eukaryota</taxon>
        <taxon>Sar</taxon>
        <taxon>Alveolata</taxon>
        <taxon>Ciliophora</taxon>
        <taxon>Intramacronucleata</taxon>
        <taxon>Oligohymenophorea</taxon>
        <taxon>Peniculida</taxon>
        <taxon>Parameciidae</taxon>
        <taxon>Paramecium</taxon>
    </lineage>
</organism>
<protein>
    <submittedName>
        <fullName evidence="1">Uncharacterized protein</fullName>
    </submittedName>
</protein>
<name>A0A8S1SZT4_9CILI</name>
<comment type="caution">
    <text evidence="1">The sequence shown here is derived from an EMBL/GenBank/DDBJ whole genome shotgun (WGS) entry which is preliminary data.</text>
</comment>
<dbReference type="Proteomes" id="UP000689195">
    <property type="component" value="Unassembled WGS sequence"/>
</dbReference>
<sequence>MIQNNEEVIETNENVNGKWVNLETLQKKCQYFNQIELV</sequence>
<keyword evidence="2" id="KW-1185">Reference proteome</keyword>
<dbReference type="EMBL" id="CAJJDO010000013">
    <property type="protein sequence ID" value="CAD8144918.1"/>
    <property type="molecule type" value="Genomic_DNA"/>
</dbReference>